<dbReference type="Pfam" id="PF14938">
    <property type="entry name" value="SNAP"/>
    <property type="match status" value="1"/>
</dbReference>
<dbReference type="Gene3D" id="3.40.50.2300">
    <property type="match status" value="1"/>
</dbReference>
<evidence type="ECO:0000256" key="8">
    <source>
        <dbReference type="ARBA" id="ARBA00022692"/>
    </source>
</evidence>
<reference evidence="24 26" key="2">
    <citation type="submission" date="2017-12" db="EMBL/GenBank/DDBJ databases">
        <authorList>
            <person name="Paulsen S."/>
            <person name="Gram L.K."/>
        </authorList>
    </citation>
    <scope>NUCLEOTIDE SEQUENCE [LARGE SCALE GENOMIC DNA]</scope>
    <source>
        <strain evidence="24 26">S2897</strain>
    </source>
</reference>
<accession>A0A0F4PNQ9</accession>
<dbReference type="Pfam" id="PF01627">
    <property type="entry name" value="Hpt"/>
    <property type="match status" value="1"/>
</dbReference>
<sequence length="928" mass="104346">MSQRKLPRLLVCIQLLVCSLFTSLSYGDALIDDIRSQPQQLQRDYAISKLAQPLSEPQQLAVNAFIAKQFFEDSNYEKAARYYLRAEQLAAKHGTVIEHSRYAQMQGVSHYYRGQDLTAIEDYLRAIEIIEQIDKPIIAAHLYNNIGLAYSGADQIEAAIASYSKAKELYDEYGDEYDQVNIMHNIAVAYMDWYRFEAAFDIYEQIGDSFERLGDTIGQAQMETNLGSIYQSRMDFEQAEIYYQKALVKYQENGDRPNHIVNLIRLAELNFVQGRFDAAYTQMRDAQAQAEVMDNLHYNSNIKEIEAKLLFAKGQYKQAQQALREVYTMREQVTDDKASPAISLIELLVTAAQGDHVKSALLYERYERQQQEMLSNKIASSLNDFQAKYNATELQQQVDSLKQQQQLDKLEAQQRRQMTFLAAGILILAFISIVLLFRRSAERKATAMLEDKVKQRTKELEELADQLSAANEIKSQFLANISHEIRTPLTSIMGQAQAIIEGDVPAEQVAKELRVIYNNSQHLGELINDVLDLSKIEANKLELVISTVSICSLLADINAMFQPSASQKGILFRINNKLPASFGAEFDYIRVKQVLVNLCSNAVKFTEQGEVELAITADEQGVCFRVKDTGIGIAEDKLDAIFANFSQGDNSISRRFGGTGLGLSLSQQLAQIMGGDISVSSVLGQGSTFSFYIPCRCMEMDERSNDTIQAARALSFSGEVVLAEDHEDNRRLIERLLTNLGIKVHSAANGEQAVELTLQHCPDLVLMDIQMPKMDGLEALNLLRQCGYTQPIIALTANAMTHDIERYKAAGFTNHLAKPIEKEEFCRTLEHFLNVEIDARAAQSVDMSDLHESFMHTLPREIESLVNAHARNDLDEIKAVAHRLAGAAQMFASQTIAELVCDIELAAKYQDKEQVGVLIEDLANLELE</sequence>
<dbReference type="PROSITE" id="PS50005">
    <property type="entry name" value="TPR"/>
    <property type="match status" value="2"/>
</dbReference>
<dbReference type="SUPFAM" id="SSF47226">
    <property type="entry name" value="Histidine-containing phosphotransfer domain, HPT domain"/>
    <property type="match status" value="1"/>
</dbReference>
<dbReference type="InterPro" id="IPR019734">
    <property type="entry name" value="TPR_rpt"/>
</dbReference>
<evidence type="ECO:0000256" key="17">
    <source>
        <dbReference type="SAM" id="Coils"/>
    </source>
</evidence>
<evidence type="ECO:0000256" key="18">
    <source>
        <dbReference type="SAM" id="Phobius"/>
    </source>
</evidence>
<organism evidence="23 25">
    <name type="scientific">Pseudoalteromonas ruthenica</name>
    <dbReference type="NCBI Taxonomy" id="151081"/>
    <lineage>
        <taxon>Bacteria</taxon>
        <taxon>Pseudomonadati</taxon>
        <taxon>Pseudomonadota</taxon>
        <taxon>Gammaproteobacteria</taxon>
        <taxon>Alteromonadales</taxon>
        <taxon>Pseudoalteromonadaceae</taxon>
        <taxon>Pseudoalteromonas</taxon>
    </lineage>
</organism>
<evidence type="ECO:0000256" key="5">
    <source>
        <dbReference type="ARBA" id="ARBA00022519"/>
    </source>
</evidence>
<keyword evidence="19" id="KW-0732">Signal</keyword>
<dbReference type="CDD" id="cd00082">
    <property type="entry name" value="HisKA"/>
    <property type="match status" value="1"/>
</dbReference>
<dbReference type="Gene3D" id="1.20.120.160">
    <property type="entry name" value="HPT domain"/>
    <property type="match status" value="1"/>
</dbReference>
<evidence type="ECO:0000256" key="3">
    <source>
        <dbReference type="ARBA" id="ARBA00012438"/>
    </source>
</evidence>
<reference evidence="26" key="3">
    <citation type="submission" date="2019-06" db="EMBL/GenBank/DDBJ databases">
        <title>Co-occurence of chitin degradation, pigmentation and bioactivity in marine Pseudoalteromonas.</title>
        <authorList>
            <person name="Sonnenschein E.C."/>
            <person name="Bech P.K."/>
        </authorList>
    </citation>
    <scope>NUCLEOTIDE SEQUENCE [LARGE SCALE GENOMIC DNA]</scope>
    <source>
        <strain evidence="26">S2897</strain>
    </source>
</reference>
<keyword evidence="13 18" id="KW-0472">Membrane</keyword>
<dbReference type="InterPro" id="IPR036097">
    <property type="entry name" value="HisK_dim/P_sf"/>
</dbReference>
<evidence type="ECO:0000256" key="9">
    <source>
        <dbReference type="ARBA" id="ARBA00022777"/>
    </source>
</evidence>
<feature type="modified residue" description="4-aspartylphosphate" evidence="15">
    <location>
        <position position="768"/>
    </location>
</feature>
<proteinExistence type="predicted"/>
<dbReference type="SUPFAM" id="SSF52172">
    <property type="entry name" value="CheY-like"/>
    <property type="match status" value="1"/>
</dbReference>
<dbReference type="PANTHER" id="PTHR43047:SF78">
    <property type="entry name" value="SENSORY_REGULATORY PROTEIN RPFC"/>
    <property type="match status" value="1"/>
</dbReference>
<feature type="signal peptide" evidence="19">
    <location>
        <begin position="1"/>
        <end position="27"/>
    </location>
</feature>
<dbReference type="EMBL" id="JXXZ01000005">
    <property type="protein sequence ID" value="KJZ00994.1"/>
    <property type="molecule type" value="Genomic_DNA"/>
</dbReference>
<dbReference type="Pfam" id="PF00512">
    <property type="entry name" value="HisKA"/>
    <property type="match status" value="1"/>
</dbReference>
<dbReference type="EMBL" id="PNCG01000024">
    <property type="protein sequence ID" value="TMP85546.1"/>
    <property type="molecule type" value="Genomic_DNA"/>
</dbReference>
<evidence type="ECO:0000256" key="14">
    <source>
        <dbReference type="PROSITE-ProRule" id="PRU00110"/>
    </source>
</evidence>
<evidence type="ECO:0000256" key="10">
    <source>
        <dbReference type="ARBA" id="ARBA00022840"/>
    </source>
</evidence>
<evidence type="ECO:0000313" key="25">
    <source>
        <dbReference type="Proteomes" id="UP000033664"/>
    </source>
</evidence>
<evidence type="ECO:0000256" key="16">
    <source>
        <dbReference type="PROSITE-ProRule" id="PRU00339"/>
    </source>
</evidence>
<feature type="coiled-coil region" evidence="17">
    <location>
        <begin position="446"/>
        <end position="480"/>
    </location>
</feature>
<dbReference type="Pfam" id="PF02518">
    <property type="entry name" value="HATPase_c"/>
    <property type="match status" value="1"/>
</dbReference>
<keyword evidence="8 18" id="KW-0812">Transmembrane</keyword>
<dbReference type="SUPFAM" id="SSF48452">
    <property type="entry name" value="TPR-like"/>
    <property type="match status" value="2"/>
</dbReference>
<dbReference type="Proteomes" id="UP000033664">
    <property type="component" value="Unassembled WGS sequence"/>
</dbReference>
<dbReference type="PANTHER" id="PTHR43047">
    <property type="entry name" value="TWO-COMPONENT HISTIDINE PROTEIN KINASE"/>
    <property type="match status" value="1"/>
</dbReference>
<dbReference type="InterPro" id="IPR036641">
    <property type="entry name" value="HPT_dom_sf"/>
</dbReference>
<evidence type="ECO:0000313" key="24">
    <source>
        <dbReference type="EMBL" id="TMP85546.1"/>
    </source>
</evidence>
<dbReference type="PROSITE" id="PS50110">
    <property type="entry name" value="RESPONSE_REGULATORY"/>
    <property type="match status" value="1"/>
</dbReference>
<protein>
    <recommendedName>
        <fullName evidence="3">histidine kinase</fullName>
        <ecNumber evidence="3">2.7.13.3</ecNumber>
    </recommendedName>
</protein>
<keyword evidence="9" id="KW-0418">Kinase</keyword>
<dbReference type="FunFam" id="3.30.565.10:FF:000010">
    <property type="entry name" value="Sensor histidine kinase RcsC"/>
    <property type="match status" value="1"/>
</dbReference>
<keyword evidence="6 15" id="KW-0597">Phosphoprotein</keyword>
<feature type="domain" description="HPt" evidence="22">
    <location>
        <begin position="843"/>
        <end position="928"/>
    </location>
</feature>
<dbReference type="GO" id="GO:0005886">
    <property type="term" value="C:plasma membrane"/>
    <property type="evidence" value="ECO:0007669"/>
    <property type="project" value="UniProtKB-SubCell"/>
</dbReference>
<keyword evidence="5" id="KW-0997">Cell inner membrane</keyword>
<dbReference type="PRINTS" id="PR00344">
    <property type="entry name" value="BCTRLSENSOR"/>
</dbReference>
<evidence type="ECO:0000256" key="6">
    <source>
        <dbReference type="ARBA" id="ARBA00022553"/>
    </source>
</evidence>
<dbReference type="eggNOG" id="COG2205">
    <property type="taxonomic scope" value="Bacteria"/>
</dbReference>
<feature type="modified residue" description="Phosphohistidine" evidence="14">
    <location>
        <position position="882"/>
    </location>
</feature>
<dbReference type="CDD" id="cd17546">
    <property type="entry name" value="REC_hyHK_CKI1_RcsC-like"/>
    <property type="match status" value="1"/>
</dbReference>
<dbReference type="InterPro" id="IPR001789">
    <property type="entry name" value="Sig_transdc_resp-reg_receiver"/>
</dbReference>
<evidence type="ECO:0000256" key="2">
    <source>
        <dbReference type="ARBA" id="ARBA00004429"/>
    </source>
</evidence>
<dbReference type="InterPro" id="IPR005467">
    <property type="entry name" value="His_kinase_dom"/>
</dbReference>
<evidence type="ECO:0000256" key="11">
    <source>
        <dbReference type="ARBA" id="ARBA00022989"/>
    </source>
</evidence>
<dbReference type="PROSITE" id="PS50109">
    <property type="entry name" value="HIS_KIN"/>
    <property type="match status" value="1"/>
</dbReference>
<evidence type="ECO:0000313" key="23">
    <source>
        <dbReference type="EMBL" id="KJZ00994.1"/>
    </source>
</evidence>
<keyword evidence="17" id="KW-0175">Coiled coil</keyword>
<feature type="chain" id="PRO_5033221770" description="histidine kinase" evidence="19">
    <location>
        <begin position="28"/>
        <end position="928"/>
    </location>
</feature>
<feature type="repeat" description="TPR" evidence="16">
    <location>
        <begin position="220"/>
        <end position="253"/>
    </location>
</feature>
<dbReference type="CDD" id="cd16922">
    <property type="entry name" value="HATPase_EvgS-ArcB-TorS-like"/>
    <property type="match status" value="1"/>
</dbReference>
<reference evidence="24" key="4">
    <citation type="submission" date="2019-09" db="EMBL/GenBank/DDBJ databases">
        <title>Co-occurence of chitin degradation, pigmentation and bioactivity in marine Pseudoalteromonas.</title>
        <authorList>
            <person name="Sonnenschein E.C."/>
            <person name="Bech P.K."/>
        </authorList>
    </citation>
    <scope>NUCLEOTIDE SEQUENCE</scope>
    <source>
        <strain evidence="24">S2897</strain>
    </source>
</reference>
<evidence type="ECO:0000259" key="22">
    <source>
        <dbReference type="PROSITE" id="PS50894"/>
    </source>
</evidence>
<dbReference type="SMART" id="SM00448">
    <property type="entry name" value="REC"/>
    <property type="match status" value="1"/>
</dbReference>
<comment type="caution">
    <text evidence="23">The sequence shown here is derived from an EMBL/GenBank/DDBJ whole genome shotgun (WGS) entry which is preliminary data.</text>
</comment>
<feature type="transmembrane region" description="Helical" evidence="18">
    <location>
        <begin position="418"/>
        <end position="437"/>
    </location>
</feature>
<comment type="subcellular location">
    <subcellularLocation>
        <location evidence="2">Cell inner membrane</location>
        <topology evidence="2">Multi-pass membrane protein</topology>
    </subcellularLocation>
</comment>
<evidence type="ECO:0000259" key="20">
    <source>
        <dbReference type="PROSITE" id="PS50109"/>
    </source>
</evidence>
<gene>
    <name evidence="24" type="ORF">CWC05_18100</name>
    <name evidence="23" type="ORF">TW72_05635</name>
</gene>
<dbReference type="AlphaFoldDB" id="A0A0F4PNQ9"/>
<keyword evidence="16" id="KW-0802">TPR repeat</keyword>
<evidence type="ECO:0000256" key="19">
    <source>
        <dbReference type="SAM" id="SignalP"/>
    </source>
</evidence>
<dbReference type="SMART" id="SM00387">
    <property type="entry name" value="HATPase_c"/>
    <property type="match status" value="1"/>
</dbReference>
<dbReference type="InterPro" id="IPR011006">
    <property type="entry name" value="CheY-like_superfamily"/>
</dbReference>
<evidence type="ECO:0000256" key="7">
    <source>
        <dbReference type="ARBA" id="ARBA00022679"/>
    </source>
</evidence>
<dbReference type="InterPro" id="IPR004358">
    <property type="entry name" value="Sig_transdc_His_kin-like_C"/>
</dbReference>
<evidence type="ECO:0000256" key="1">
    <source>
        <dbReference type="ARBA" id="ARBA00000085"/>
    </source>
</evidence>
<keyword evidence="10" id="KW-0067">ATP-binding</keyword>
<dbReference type="Gene3D" id="1.10.287.130">
    <property type="match status" value="1"/>
</dbReference>
<dbReference type="Pfam" id="PF13424">
    <property type="entry name" value="TPR_12"/>
    <property type="match status" value="1"/>
</dbReference>
<dbReference type="SMART" id="SM00388">
    <property type="entry name" value="HisKA"/>
    <property type="match status" value="1"/>
</dbReference>
<evidence type="ECO:0000256" key="15">
    <source>
        <dbReference type="PROSITE-ProRule" id="PRU00169"/>
    </source>
</evidence>
<dbReference type="RefSeq" id="WP_045979501.1">
    <property type="nucleotide sequence ID" value="NZ_JXXY01000008.1"/>
</dbReference>
<dbReference type="SUPFAM" id="SSF47384">
    <property type="entry name" value="Homodimeric domain of signal transducing histidine kinase"/>
    <property type="match status" value="1"/>
</dbReference>
<evidence type="ECO:0000313" key="26">
    <source>
        <dbReference type="Proteomes" id="UP000305874"/>
    </source>
</evidence>
<keyword evidence="25" id="KW-1185">Reference proteome</keyword>
<reference evidence="23 25" key="1">
    <citation type="journal article" date="2015" name="BMC Genomics">
        <title>Genome mining reveals unlocked bioactive potential of marine Gram-negative bacteria.</title>
        <authorList>
            <person name="Machado H."/>
            <person name="Sonnenschein E.C."/>
            <person name="Melchiorsen J."/>
            <person name="Gram L."/>
        </authorList>
    </citation>
    <scope>NUCLEOTIDE SEQUENCE [LARGE SCALE GENOMIC DNA]</scope>
    <source>
        <strain evidence="23 25">S3137</strain>
    </source>
</reference>
<dbReference type="FunFam" id="1.10.287.130:FF:000001">
    <property type="entry name" value="Two-component sensor histidine kinase"/>
    <property type="match status" value="1"/>
</dbReference>
<feature type="domain" description="Response regulatory" evidence="21">
    <location>
        <begin position="719"/>
        <end position="833"/>
    </location>
</feature>
<dbReference type="Gene3D" id="1.25.40.10">
    <property type="entry name" value="Tetratricopeptide repeat domain"/>
    <property type="match status" value="1"/>
</dbReference>
<dbReference type="SMART" id="SM00028">
    <property type="entry name" value="TPR"/>
    <property type="match status" value="5"/>
</dbReference>
<evidence type="ECO:0000256" key="4">
    <source>
        <dbReference type="ARBA" id="ARBA00022475"/>
    </source>
</evidence>
<dbReference type="STRING" id="151081.TW72_05635"/>
<name>A0A0F4PNQ9_9GAMM</name>
<feature type="repeat" description="TPR" evidence="16">
    <location>
        <begin position="140"/>
        <end position="173"/>
    </location>
</feature>
<keyword evidence="4" id="KW-1003">Cell membrane</keyword>
<dbReference type="Pfam" id="PF00072">
    <property type="entry name" value="Response_reg"/>
    <property type="match status" value="1"/>
</dbReference>
<dbReference type="Proteomes" id="UP000305874">
    <property type="component" value="Unassembled WGS sequence"/>
</dbReference>
<keyword evidence="10" id="KW-0547">Nucleotide-binding</keyword>
<dbReference type="EC" id="2.7.13.3" evidence="3"/>
<dbReference type="SUPFAM" id="SSF55874">
    <property type="entry name" value="ATPase domain of HSP90 chaperone/DNA topoisomerase II/histidine kinase"/>
    <property type="match status" value="1"/>
</dbReference>
<dbReference type="PATRIC" id="fig|151081.8.peg.2067"/>
<dbReference type="InterPro" id="IPR003594">
    <property type="entry name" value="HATPase_dom"/>
</dbReference>
<dbReference type="PROSITE" id="PS50894">
    <property type="entry name" value="HPT"/>
    <property type="match status" value="1"/>
</dbReference>
<feature type="domain" description="Histidine kinase" evidence="20">
    <location>
        <begin position="480"/>
        <end position="697"/>
    </location>
</feature>
<dbReference type="GeneID" id="58227971"/>
<evidence type="ECO:0000256" key="13">
    <source>
        <dbReference type="ARBA" id="ARBA00023136"/>
    </source>
</evidence>
<evidence type="ECO:0000259" key="21">
    <source>
        <dbReference type="PROSITE" id="PS50110"/>
    </source>
</evidence>
<comment type="catalytic activity">
    <reaction evidence="1">
        <text>ATP + protein L-histidine = ADP + protein N-phospho-L-histidine.</text>
        <dbReference type="EC" id="2.7.13.3"/>
    </reaction>
</comment>
<dbReference type="InterPro" id="IPR003661">
    <property type="entry name" value="HisK_dim/P_dom"/>
</dbReference>
<keyword evidence="7" id="KW-0808">Transferase</keyword>
<dbReference type="InterPro" id="IPR036890">
    <property type="entry name" value="HATPase_C_sf"/>
</dbReference>
<keyword evidence="12" id="KW-0902">Two-component regulatory system</keyword>
<dbReference type="InterPro" id="IPR011990">
    <property type="entry name" value="TPR-like_helical_dom_sf"/>
</dbReference>
<dbReference type="GO" id="GO:0000155">
    <property type="term" value="F:phosphorelay sensor kinase activity"/>
    <property type="evidence" value="ECO:0007669"/>
    <property type="project" value="InterPro"/>
</dbReference>
<keyword evidence="11 18" id="KW-1133">Transmembrane helix</keyword>
<dbReference type="Gene3D" id="3.30.565.10">
    <property type="entry name" value="Histidine kinase-like ATPase, C-terminal domain"/>
    <property type="match status" value="1"/>
</dbReference>
<dbReference type="InterPro" id="IPR008207">
    <property type="entry name" value="Sig_transdc_His_kin_Hpt_dom"/>
</dbReference>
<evidence type="ECO:0000256" key="12">
    <source>
        <dbReference type="ARBA" id="ARBA00023012"/>
    </source>
</evidence>
<dbReference type="OrthoDB" id="9810730at2"/>